<dbReference type="GO" id="GO:0020037">
    <property type="term" value="F:heme binding"/>
    <property type="evidence" value="ECO:0007669"/>
    <property type="project" value="InterPro"/>
</dbReference>
<dbReference type="Gene3D" id="1.10.630.10">
    <property type="entry name" value="Cytochrome P450"/>
    <property type="match status" value="1"/>
</dbReference>
<dbReference type="GO" id="GO:0016705">
    <property type="term" value="F:oxidoreductase activity, acting on paired donors, with incorporation or reduction of molecular oxygen"/>
    <property type="evidence" value="ECO:0007669"/>
    <property type="project" value="InterPro"/>
</dbReference>
<dbReference type="InterPro" id="IPR036396">
    <property type="entry name" value="Cyt_P450_sf"/>
</dbReference>
<proteinExistence type="inferred from homology"/>
<comment type="cofactor">
    <cofactor evidence="7">
        <name>heme</name>
        <dbReference type="ChEBI" id="CHEBI:30413"/>
    </cofactor>
</comment>
<evidence type="ECO:0000313" key="9">
    <source>
        <dbReference type="EMBL" id="MCD9874657.1"/>
    </source>
</evidence>
<dbReference type="SUPFAM" id="SSF48264">
    <property type="entry name" value="Cytochrome P450"/>
    <property type="match status" value="1"/>
</dbReference>
<comment type="caution">
    <text evidence="9">The sequence shown here is derived from an EMBL/GenBank/DDBJ whole genome shotgun (WGS) entry which is preliminary data.</text>
</comment>
<keyword evidence="5 7" id="KW-0408">Iron</keyword>
<dbReference type="Pfam" id="PF00067">
    <property type="entry name" value="p450"/>
    <property type="match status" value="1"/>
</dbReference>
<dbReference type="PRINTS" id="PR00385">
    <property type="entry name" value="P450"/>
</dbReference>
<comment type="similarity">
    <text evidence="1 8">Belongs to the cytochrome P450 family.</text>
</comment>
<keyword evidence="2 7" id="KW-0349">Heme</keyword>
<dbReference type="Proteomes" id="UP001108029">
    <property type="component" value="Unassembled WGS sequence"/>
</dbReference>
<sequence length="428" mass="47961">MHDNLGFTTSLRRRYGPLVEITLQPGTRTLVVQEPALIRTMLTDLAPTLDKGRLFDKMGQLLGESVITVAGQDHVRKRRQLQPALGRAEIAGYVDVMRGQATEAVDSWRPGQRLDVRDTMVKLSLDMLTQTIFSGSLDADTFRRLQQNIVVVMDGVGVRLILPDWVERLPLPYNRRFMRARDAVHATVSEAVTGLRATGHDTGDMLSMLLRAKDESTGLPLSDQQICSEILTLAVAGTETTATVFAWTMYELARHPDIEARVLAELHEVLGARPVTFDDIPALPYLNRVVTEILRLHHMGWIVTRRTLTETRLGEWTLPAGTDLAYCQHALHRDPEYYPEPLKFDPDRWLDDRQKPPPGSFLPFGAGKHKCMGDRFAMTELTTGLATILRRVRLELAPGQTVRPVGRATARPGKMMMTVRERGEFAAG</sequence>
<protein>
    <submittedName>
        <fullName evidence="9">Cytochrome P450</fullName>
    </submittedName>
</protein>
<keyword evidence="10" id="KW-1185">Reference proteome</keyword>
<dbReference type="EMBL" id="JAJSBI010000005">
    <property type="protein sequence ID" value="MCD9874657.1"/>
    <property type="molecule type" value="Genomic_DNA"/>
</dbReference>
<dbReference type="PANTHER" id="PTHR24291:SF50">
    <property type="entry name" value="BIFUNCTIONAL ALBAFLAVENONE MONOOXYGENASE_TERPENE SYNTHASE"/>
    <property type="match status" value="1"/>
</dbReference>
<evidence type="ECO:0000256" key="8">
    <source>
        <dbReference type="RuleBase" id="RU000461"/>
    </source>
</evidence>
<gene>
    <name evidence="9" type="ORF">LJ657_13385</name>
</gene>
<dbReference type="GO" id="GO:0005506">
    <property type="term" value="F:iron ion binding"/>
    <property type="evidence" value="ECO:0007669"/>
    <property type="project" value="InterPro"/>
</dbReference>
<evidence type="ECO:0000256" key="2">
    <source>
        <dbReference type="ARBA" id="ARBA00022617"/>
    </source>
</evidence>
<organism evidence="9 10">
    <name type="scientific">Streptomyces guryensis</name>
    <dbReference type="NCBI Taxonomy" id="2886947"/>
    <lineage>
        <taxon>Bacteria</taxon>
        <taxon>Bacillati</taxon>
        <taxon>Actinomycetota</taxon>
        <taxon>Actinomycetes</taxon>
        <taxon>Kitasatosporales</taxon>
        <taxon>Streptomycetaceae</taxon>
        <taxon>Streptomyces</taxon>
    </lineage>
</organism>
<evidence type="ECO:0000256" key="4">
    <source>
        <dbReference type="ARBA" id="ARBA00023002"/>
    </source>
</evidence>
<name>A0A9Q3VMB2_9ACTN</name>
<reference evidence="9" key="1">
    <citation type="submission" date="2021-12" db="EMBL/GenBank/DDBJ databases">
        <authorList>
            <person name="Lee J.-H."/>
            <person name="Kim S.-B."/>
        </authorList>
    </citation>
    <scope>NUCLEOTIDE SEQUENCE</scope>
    <source>
        <strain evidence="9">NR30</strain>
    </source>
</reference>
<evidence type="ECO:0000256" key="5">
    <source>
        <dbReference type="ARBA" id="ARBA00023004"/>
    </source>
</evidence>
<evidence type="ECO:0000256" key="3">
    <source>
        <dbReference type="ARBA" id="ARBA00022723"/>
    </source>
</evidence>
<dbReference type="PANTHER" id="PTHR24291">
    <property type="entry name" value="CYTOCHROME P450 FAMILY 4"/>
    <property type="match status" value="1"/>
</dbReference>
<dbReference type="InterPro" id="IPR002401">
    <property type="entry name" value="Cyt_P450_E_grp-I"/>
</dbReference>
<dbReference type="InterPro" id="IPR017972">
    <property type="entry name" value="Cyt_P450_CS"/>
</dbReference>
<evidence type="ECO:0000256" key="1">
    <source>
        <dbReference type="ARBA" id="ARBA00010617"/>
    </source>
</evidence>
<evidence type="ECO:0000313" key="10">
    <source>
        <dbReference type="Proteomes" id="UP001108029"/>
    </source>
</evidence>
<evidence type="ECO:0000256" key="6">
    <source>
        <dbReference type="ARBA" id="ARBA00023033"/>
    </source>
</evidence>
<keyword evidence="6 8" id="KW-0503">Monooxygenase</keyword>
<dbReference type="PRINTS" id="PR00463">
    <property type="entry name" value="EP450I"/>
</dbReference>
<dbReference type="InterPro" id="IPR050196">
    <property type="entry name" value="Cytochrome_P450_Monoox"/>
</dbReference>
<keyword evidence="3 7" id="KW-0479">Metal-binding</keyword>
<dbReference type="AlphaFoldDB" id="A0A9Q3VMB2"/>
<accession>A0A9Q3VMB2</accession>
<dbReference type="GO" id="GO:0004497">
    <property type="term" value="F:monooxygenase activity"/>
    <property type="evidence" value="ECO:0007669"/>
    <property type="project" value="UniProtKB-KW"/>
</dbReference>
<feature type="binding site" description="axial binding residue" evidence="7">
    <location>
        <position position="371"/>
    </location>
    <ligand>
        <name>heme</name>
        <dbReference type="ChEBI" id="CHEBI:30413"/>
    </ligand>
    <ligandPart>
        <name>Fe</name>
        <dbReference type="ChEBI" id="CHEBI:18248"/>
    </ligandPart>
</feature>
<keyword evidence="4 8" id="KW-0560">Oxidoreductase</keyword>
<dbReference type="PROSITE" id="PS00086">
    <property type="entry name" value="CYTOCHROME_P450"/>
    <property type="match status" value="1"/>
</dbReference>
<evidence type="ECO:0000256" key="7">
    <source>
        <dbReference type="PIRSR" id="PIRSR602401-1"/>
    </source>
</evidence>
<dbReference type="InterPro" id="IPR001128">
    <property type="entry name" value="Cyt_P450"/>
</dbReference>